<dbReference type="EMBL" id="PDEQ01000003">
    <property type="protein sequence ID" value="PEN13910.1"/>
    <property type="molecule type" value="Genomic_DNA"/>
</dbReference>
<evidence type="ECO:0000313" key="2">
    <source>
        <dbReference type="Proteomes" id="UP000220102"/>
    </source>
</evidence>
<protein>
    <recommendedName>
        <fullName evidence="3">Secretion system C-terminal sorting domain-containing protein</fullName>
    </recommendedName>
</protein>
<gene>
    <name evidence="1" type="ORF">CRI94_07590</name>
</gene>
<dbReference type="Proteomes" id="UP000220102">
    <property type="component" value="Unassembled WGS sequence"/>
</dbReference>
<keyword evidence="2" id="KW-1185">Reference proteome</keyword>
<dbReference type="OrthoDB" id="9805017at2"/>
<dbReference type="AlphaFoldDB" id="A0A2A8CZ58"/>
<evidence type="ECO:0008006" key="3">
    <source>
        <dbReference type="Google" id="ProtNLM"/>
    </source>
</evidence>
<sequence>MRSQLAFTLGMAESRPVRIVMYDLLGRPVAMLYDGTPTAGQEETLTRSLPRLPSGRYFLRLEGESVNAVQPVTIVR</sequence>
<name>A0A2A8CZ58_9BACT</name>
<comment type="caution">
    <text evidence="1">The sequence shown here is derived from an EMBL/GenBank/DDBJ whole genome shotgun (WGS) entry which is preliminary data.</text>
</comment>
<accession>A0A2A8CZ58</accession>
<reference evidence="1 2" key="1">
    <citation type="submission" date="2017-10" db="EMBL/GenBank/DDBJ databases">
        <title>Draft genome of Longibacter Salinarum.</title>
        <authorList>
            <person name="Goh K.M."/>
            <person name="Shamsir M.S."/>
            <person name="Lim S.W."/>
        </authorList>
    </citation>
    <scope>NUCLEOTIDE SEQUENCE [LARGE SCALE GENOMIC DNA]</scope>
    <source>
        <strain evidence="1 2">KCTC 52045</strain>
    </source>
</reference>
<organism evidence="1 2">
    <name type="scientific">Longibacter salinarum</name>
    <dbReference type="NCBI Taxonomy" id="1850348"/>
    <lineage>
        <taxon>Bacteria</taxon>
        <taxon>Pseudomonadati</taxon>
        <taxon>Rhodothermota</taxon>
        <taxon>Rhodothermia</taxon>
        <taxon>Rhodothermales</taxon>
        <taxon>Salisaetaceae</taxon>
        <taxon>Longibacter</taxon>
    </lineage>
</organism>
<dbReference type="RefSeq" id="WP_098075072.1">
    <property type="nucleotide sequence ID" value="NZ_PDEQ01000003.1"/>
</dbReference>
<proteinExistence type="predicted"/>
<evidence type="ECO:0000313" key="1">
    <source>
        <dbReference type="EMBL" id="PEN13910.1"/>
    </source>
</evidence>